<keyword evidence="1" id="KW-0378">Hydrolase</keyword>
<dbReference type="Pfam" id="PF04228">
    <property type="entry name" value="Zn_peptidase"/>
    <property type="match status" value="1"/>
</dbReference>
<sequence>MKHPKLIANALYKAGKLPTSTCTEIKARNGSVKQTRAYFEAVVACLEKTWKKHLTGAGLSYAKVKVRHVAKFPKKWCDMETDQDDSQALYCDETRVLAVKTGKSWTSDMSDLWLFYVAAGTYAYHVQNLVGIADAYNAIPYGKRAELLEQNRRYDLQSTCLGGAFIRSVWPMKGRTSSDWNALVGAVEGDTPGDERWFGKTANQRFWLKRGFSTGDPGSCDTWSAPSSKVA</sequence>
<dbReference type="GO" id="GO:0006508">
    <property type="term" value="P:proteolysis"/>
    <property type="evidence" value="ECO:0007669"/>
    <property type="project" value="UniProtKB-KW"/>
</dbReference>
<dbReference type="InterPro" id="IPR007343">
    <property type="entry name" value="Uncharacterised_pept_Zn_put"/>
</dbReference>
<gene>
    <name evidence="1" type="ORF">BN4615_P10539</name>
</gene>
<proteinExistence type="predicted"/>
<protein>
    <submittedName>
        <fullName evidence="1">Similar to metalloprotease</fullName>
    </submittedName>
</protein>
<keyword evidence="1" id="KW-0645">Protease</keyword>
<dbReference type="GO" id="GO:0008237">
    <property type="term" value="F:metallopeptidase activity"/>
    <property type="evidence" value="ECO:0007669"/>
    <property type="project" value="UniProtKB-KW"/>
</dbReference>
<accession>A0A1M4EQY8</accession>
<organism evidence="1">
    <name type="scientific">Nonomuraea gerenzanensis</name>
    <dbReference type="NCBI Taxonomy" id="93944"/>
    <lineage>
        <taxon>Bacteria</taxon>
        <taxon>Bacillati</taxon>
        <taxon>Actinomycetota</taxon>
        <taxon>Actinomycetes</taxon>
        <taxon>Streptosporangiales</taxon>
        <taxon>Streptosporangiaceae</taxon>
        <taxon>Nonomuraea</taxon>
    </lineage>
</organism>
<dbReference type="EMBL" id="LT559118">
    <property type="protein sequence ID" value="SBP01023.1"/>
    <property type="molecule type" value="Genomic_DNA"/>
</dbReference>
<dbReference type="AlphaFoldDB" id="A0A1M4EQY8"/>
<evidence type="ECO:0000313" key="1">
    <source>
        <dbReference type="EMBL" id="SBP01023.1"/>
    </source>
</evidence>
<name>A0A1M4EQY8_9ACTN</name>
<reference evidence="1" key="1">
    <citation type="submission" date="2016-04" db="EMBL/GenBank/DDBJ databases">
        <authorList>
            <person name="Evans L.H."/>
            <person name="Alamgir A."/>
            <person name="Owens N."/>
            <person name="Weber N.D."/>
            <person name="Virtaneva K."/>
            <person name="Barbian K."/>
            <person name="Babar A."/>
            <person name="Rosenke K."/>
        </authorList>
    </citation>
    <scope>NUCLEOTIDE SEQUENCE</scope>
    <source>
        <strain evidence="1">Nono1</strain>
    </source>
</reference>
<keyword evidence="1" id="KW-0482">Metalloprotease</keyword>